<dbReference type="PROSITE" id="PS01079">
    <property type="entry name" value="MOCF_BIOSYNTHESIS_2"/>
    <property type="match status" value="1"/>
</dbReference>
<dbReference type="STRING" id="709015.GCA_000472485_02127"/>
<keyword evidence="6" id="KW-0500">Molybdenum</keyword>
<dbReference type="Proteomes" id="UP000266292">
    <property type="component" value="Chromosome"/>
</dbReference>
<keyword evidence="6" id="KW-0460">Magnesium</keyword>
<comment type="catalytic activity">
    <reaction evidence="5">
        <text>adenylyl-molybdopterin + molybdate = Mo-molybdopterin + AMP + H(+)</text>
        <dbReference type="Rhea" id="RHEA:35047"/>
        <dbReference type="ChEBI" id="CHEBI:15378"/>
        <dbReference type="ChEBI" id="CHEBI:36264"/>
        <dbReference type="ChEBI" id="CHEBI:62727"/>
        <dbReference type="ChEBI" id="CHEBI:71302"/>
        <dbReference type="ChEBI" id="CHEBI:456215"/>
        <dbReference type="EC" id="2.10.1.1"/>
    </reaction>
</comment>
<dbReference type="SUPFAM" id="SSF53218">
    <property type="entry name" value="Molybdenum cofactor biosynthesis proteins"/>
    <property type="match status" value="1"/>
</dbReference>
<dbReference type="SUPFAM" id="SSF63867">
    <property type="entry name" value="MoeA C-terminal domain-like"/>
    <property type="match status" value="1"/>
</dbReference>
<dbReference type="CDD" id="cd00887">
    <property type="entry name" value="MoeA"/>
    <property type="match status" value="1"/>
</dbReference>
<dbReference type="PANTHER" id="PTHR10192:SF5">
    <property type="entry name" value="GEPHYRIN"/>
    <property type="match status" value="1"/>
</dbReference>
<reference evidence="9" key="1">
    <citation type="submission" date="2017-05" db="EMBL/GenBank/DDBJ databases">
        <authorList>
            <person name="Ray J."/>
            <person name="Price M."/>
            <person name="Deutschbauer A."/>
        </authorList>
    </citation>
    <scope>NUCLEOTIDE SEQUENCE [LARGE SCALE GENOMIC DNA]</scope>
    <source>
        <strain evidence="9">DSM 19842</strain>
    </source>
</reference>
<dbReference type="Gene3D" id="3.90.105.10">
    <property type="entry name" value="Molybdopterin biosynthesis moea protein, domain 2"/>
    <property type="match status" value="1"/>
</dbReference>
<evidence type="ECO:0000256" key="4">
    <source>
        <dbReference type="ARBA" id="ARBA00023150"/>
    </source>
</evidence>
<dbReference type="Pfam" id="PF00994">
    <property type="entry name" value="MoCF_biosynth"/>
    <property type="match status" value="1"/>
</dbReference>
<dbReference type="Gene3D" id="2.170.190.11">
    <property type="entry name" value="Molybdopterin biosynthesis moea protein, domain 3"/>
    <property type="match status" value="1"/>
</dbReference>
<dbReference type="InterPro" id="IPR005111">
    <property type="entry name" value="MoeA_C_domain_IV"/>
</dbReference>
<keyword evidence="4 6" id="KW-0501">Molybdenum cofactor biosynthesis</keyword>
<dbReference type="GO" id="GO:0061599">
    <property type="term" value="F:molybdopterin molybdotransferase activity"/>
    <property type="evidence" value="ECO:0007669"/>
    <property type="project" value="UniProtKB-UniRule"/>
</dbReference>
<keyword evidence="6" id="KW-0479">Metal-binding</keyword>
<evidence type="ECO:0000256" key="2">
    <source>
        <dbReference type="ARBA" id="ARBA00005046"/>
    </source>
</evidence>
<dbReference type="InterPro" id="IPR001453">
    <property type="entry name" value="MoaB/Mog_dom"/>
</dbReference>
<dbReference type="InterPro" id="IPR005110">
    <property type="entry name" value="MoeA_linker/N"/>
</dbReference>
<dbReference type="GO" id="GO:0046872">
    <property type="term" value="F:metal ion binding"/>
    <property type="evidence" value="ECO:0007669"/>
    <property type="project" value="UniProtKB-UniRule"/>
</dbReference>
<proteinExistence type="inferred from homology"/>
<keyword evidence="9" id="KW-1185">Reference proteome</keyword>
<dbReference type="Gene3D" id="3.40.980.10">
    <property type="entry name" value="MoaB/Mog-like domain"/>
    <property type="match status" value="1"/>
</dbReference>
<dbReference type="Pfam" id="PF03453">
    <property type="entry name" value="MoeA_N"/>
    <property type="match status" value="1"/>
</dbReference>
<dbReference type="OrthoDB" id="9804758at2"/>
<dbReference type="AlphaFoldDB" id="A0A1X9YSQ2"/>
<name>A0A1X9YSQ2_9BACT</name>
<dbReference type="EC" id="2.10.1.1" evidence="6"/>
<comment type="cofactor">
    <cofactor evidence="6">
        <name>Mg(2+)</name>
        <dbReference type="ChEBI" id="CHEBI:18420"/>
    </cofactor>
</comment>
<comment type="function">
    <text evidence="1 6">Catalyzes the insertion of molybdate into adenylated molybdopterin with the concomitant release of AMP.</text>
</comment>
<dbReference type="UniPathway" id="UPA00344"/>
<evidence type="ECO:0000313" key="9">
    <source>
        <dbReference type="Proteomes" id="UP000266292"/>
    </source>
</evidence>
<evidence type="ECO:0000256" key="5">
    <source>
        <dbReference type="ARBA" id="ARBA00047317"/>
    </source>
</evidence>
<comment type="pathway">
    <text evidence="2 6">Cofactor biosynthesis; molybdopterin biosynthesis.</text>
</comment>
<dbReference type="GO" id="GO:0006777">
    <property type="term" value="P:Mo-molybdopterin cofactor biosynthetic process"/>
    <property type="evidence" value="ECO:0007669"/>
    <property type="project" value="UniProtKB-UniRule"/>
</dbReference>
<comment type="similarity">
    <text evidence="3 6">Belongs to the MoeA family.</text>
</comment>
<dbReference type="GO" id="GO:0005829">
    <property type="term" value="C:cytosol"/>
    <property type="evidence" value="ECO:0007669"/>
    <property type="project" value="TreeGrafter"/>
</dbReference>
<feature type="domain" description="MoaB/Mog" evidence="7">
    <location>
        <begin position="176"/>
        <end position="315"/>
    </location>
</feature>
<dbReference type="InterPro" id="IPR008284">
    <property type="entry name" value="MoCF_biosynth_CS"/>
</dbReference>
<organism evidence="8 9">
    <name type="scientific">Pontibacter actiniarum</name>
    <dbReference type="NCBI Taxonomy" id="323450"/>
    <lineage>
        <taxon>Bacteria</taxon>
        <taxon>Pseudomonadati</taxon>
        <taxon>Bacteroidota</taxon>
        <taxon>Cytophagia</taxon>
        <taxon>Cytophagales</taxon>
        <taxon>Hymenobacteraceae</taxon>
        <taxon>Pontibacter</taxon>
    </lineage>
</organism>
<sequence>MVLVEEAEAIIQAQARDYGTERLPFEQALGRLLAADLKADRDLPPYNRVAMDGIAIRFSAFESGRRSFTISATQAAGDQPVELQDAAECVEIMTGAALPATADTVIRYEDLELQQGVATVLTEAVHKGQHIHWKGKDKKQHDVVAEANQLITPALVSMAAAVGATELPVKKLPKVVVVSTGDELVEVHEQPLPYQIRRSNSYMVKAALEKYGVQAELLHIPDDLAAAREQLQLCLQQYDAVILSGGVSMGKYDYVPQVLEELQVNRLFHKVRQKPGKPFWFGTHAAGALVFALPGNPVSTFVCLHRYFIPWLLASAGQVQQQKVHAVLAADLTFNPPLQYFLQVRLSINGRGQLLATPLEGNGSGDFANLVEADAFLELPREQSSFSSGEVYRAWPFKQLFS</sequence>
<dbReference type="PANTHER" id="PTHR10192">
    <property type="entry name" value="MOLYBDOPTERIN BIOSYNTHESIS PROTEIN"/>
    <property type="match status" value="1"/>
</dbReference>
<dbReference type="InterPro" id="IPR036135">
    <property type="entry name" value="MoeA_linker/N_sf"/>
</dbReference>
<dbReference type="EMBL" id="CP021235">
    <property type="protein sequence ID" value="ARS35844.1"/>
    <property type="molecule type" value="Genomic_DNA"/>
</dbReference>
<evidence type="ECO:0000313" key="8">
    <source>
        <dbReference type="EMBL" id="ARS35844.1"/>
    </source>
</evidence>
<dbReference type="Pfam" id="PF03454">
    <property type="entry name" value="MoeA_C"/>
    <property type="match status" value="1"/>
</dbReference>
<dbReference type="InterPro" id="IPR036688">
    <property type="entry name" value="MoeA_C_domain_IV_sf"/>
</dbReference>
<keyword evidence="6 8" id="KW-0808">Transferase</keyword>
<gene>
    <name evidence="8" type="ORF">CA264_10540</name>
</gene>
<dbReference type="SUPFAM" id="SSF63882">
    <property type="entry name" value="MoeA N-terminal region -like"/>
    <property type="match status" value="1"/>
</dbReference>
<dbReference type="Gene3D" id="2.40.340.10">
    <property type="entry name" value="MoeA, C-terminal, domain IV"/>
    <property type="match status" value="1"/>
</dbReference>
<evidence type="ECO:0000259" key="7">
    <source>
        <dbReference type="SMART" id="SM00852"/>
    </source>
</evidence>
<dbReference type="KEGG" id="pact:CA264_10540"/>
<dbReference type="NCBIfam" id="TIGR00177">
    <property type="entry name" value="molyb_syn"/>
    <property type="match status" value="1"/>
</dbReference>
<dbReference type="RefSeq" id="WP_025606994.1">
    <property type="nucleotide sequence ID" value="NZ_CP021235.1"/>
</dbReference>
<evidence type="ECO:0000256" key="6">
    <source>
        <dbReference type="RuleBase" id="RU365090"/>
    </source>
</evidence>
<dbReference type="InterPro" id="IPR038987">
    <property type="entry name" value="MoeA-like"/>
</dbReference>
<evidence type="ECO:0000256" key="1">
    <source>
        <dbReference type="ARBA" id="ARBA00002901"/>
    </source>
</evidence>
<dbReference type="InterPro" id="IPR036425">
    <property type="entry name" value="MoaB/Mog-like_dom_sf"/>
</dbReference>
<dbReference type="SMART" id="SM00852">
    <property type="entry name" value="MoCF_biosynth"/>
    <property type="match status" value="1"/>
</dbReference>
<accession>A0A1X9YSQ2</accession>
<evidence type="ECO:0000256" key="3">
    <source>
        <dbReference type="ARBA" id="ARBA00010763"/>
    </source>
</evidence>
<protein>
    <recommendedName>
        <fullName evidence="6">Molybdopterin molybdenumtransferase</fullName>
        <ecNumber evidence="6">2.10.1.1</ecNumber>
    </recommendedName>
</protein>